<evidence type="ECO:0000256" key="7">
    <source>
        <dbReference type="ARBA" id="ARBA00023177"/>
    </source>
</evidence>
<evidence type="ECO:0000313" key="10">
    <source>
        <dbReference type="EMBL" id="CAF1318684.1"/>
    </source>
</evidence>
<feature type="transmembrane region" description="Helical" evidence="8">
    <location>
        <begin position="271"/>
        <end position="288"/>
    </location>
</feature>
<dbReference type="NCBIfam" id="TIGR00836">
    <property type="entry name" value="amt"/>
    <property type="match status" value="1"/>
</dbReference>
<evidence type="ECO:0000256" key="5">
    <source>
        <dbReference type="ARBA" id="ARBA00022989"/>
    </source>
</evidence>
<feature type="transmembrane region" description="Helical" evidence="8">
    <location>
        <begin position="144"/>
        <end position="164"/>
    </location>
</feature>
<dbReference type="InterPro" id="IPR018047">
    <property type="entry name" value="Ammonium_transpt_CS"/>
</dbReference>
<keyword evidence="3 8" id="KW-0813">Transport</keyword>
<evidence type="ECO:0000313" key="11">
    <source>
        <dbReference type="EMBL" id="CAF4128150.1"/>
    </source>
</evidence>
<dbReference type="Proteomes" id="UP000682733">
    <property type="component" value="Unassembled WGS sequence"/>
</dbReference>
<dbReference type="SUPFAM" id="SSF111352">
    <property type="entry name" value="Ammonium transporter"/>
    <property type="match status" value="1"/>
</dbReference>
<feature type="transmembrane region" description="Helical" evidence="8">
    <location>
        <begin position="364"/>
        <end position="387"/>
    </location>
</feature>
<feature type="transmembrane region" description="Helical" evidence="8">
    <location>
        <begin position="113"/>
        <end position="132"/>
    </location>
</feature>
<protein>
    <recommendedName>
        <fullName evidence="8">Ammonium transporter</fullName>
    </recommendedName>
</protein>
<dbReference type="GO" id="GO:0008519">
    <property type="term" value="F:ammonium channel activity"/>
    <property type="evidence" value="ECO:0007669"/>
    <property type="project" value="InterPro"/>
</dbReference>
<accession>A0A8S2F1Z1</accession>
<dbReference type="PANTHER" id="PTHR43029:SF10">
    <property type="entry name" value="AMMONIUM TRANSPORTER MEP2"/>
    <property type="match status" value="1"/>
</dbReference>
<organism evidence="10 12">
    <name type="scientific">Didymodactylos carnosus</name>
    <dbReference type="NCBI Taxonomy" id="1234261"/>
    <lineage>
        <taxon>Eukaryota</taxon>
        <taxon>Metazoa</taxon>
        <taxon>Spiralia</taxon>
        <taxon>Gnathifera</taxon>
        <taxon>Rotifera</taxon>
        <taxon>Eurotatoria</taxon>
        <taxon>Bdelloidea</taxon>
        <taxon>Philodinida</taxon>
        <taxon>Philodinidae</taxon>
        <taxon>Didymodactylos</taxon>
    </lineage>
</organism>
<gene>
    <name evidence="10" type="ORF">OVA965_LOCUS29333</name>
    <name evidence="11" type="ORF">TMI583_LOCUS30101</name>
</gene>
<dbReference type="InterPro" id="IPR001905">
    <property type="entry name" value="Ammonium_transpt"/>
</dbReference>
<dbReference type="EMBL" id="CAJNOK010020574">
    <property type="protein sequence ID" value="CAF1318684.1"/>
    <property type="molecule type" value="Genomic_DNA"/>
</dbReference>
<keyword evidence="7 8" id="KW-0924">Ammonia transport</keyword>
<dbReference type="Pfam" id="PF00909">
    <property type="entry name" value="Ammonium_transp"/>
    <property type="match status" value="1"/>
</dbReference>
<sequence length="503" mass="54260">MTMDGTSTIVNNATESIKFDTGDDAWMMTSTVLVLLMTPALAFFYGGMVHRKNILNQLFLSIICMGIVIVQWILFGFSFAFGPPVSEGFGSFRWAVLRFGEGFNPKYSPTYPLLTYCAYECTFAIITPALISGSIVGRMKLVPYMIFIFLWTTICYDPLAHWVWSSNGWLKSLGTLDFAGGTVVHISSGVSGLVASAILGHRVDYDSHEPAHNLPFTILGASLLWVGWMGFNAGSANAANGIAALALINTNTAAASALMTWVILDAIHGSVTISGACIGLVAITPACGYVQPGWALLIGIIGSLCVYFAYQFRKYMRIDDALDVAICHGLGGTVGAFCTGLFSQRDMNPDGGVNGAFYGRPIQLWYQIAGILTAVAFAAACTTGILLPMKLLYNIRVAPEDEIAGLDKAAHGESWEAFASLAAKSLMNKIKEDGASPDGTFEMQYQPRNSAAKAVTVKLTVMSALPRFTPVLKVPEGWSAEKLRMPETKDDEKGHHSTIELEL</sequence>
<comment type="subcellular location">
    <subcellularLocation>
        <location evidence="8">Cell membrane</location>
        <topology evidence="8">Multi-pass membrane protein</topology>
    </subcellularLocation>
    <subcellularLocation>
        <location evidence="1">Membrane</location>
        <topology evidence="1">Multi-pass membrane protein</topology>
    </subcellularLocation>
</comment>
<feature type="transmembrane region" description="Helical" evidence="8">
    <location>
        <begin position="322"/>
        <end position="344"/>
    </location>
</feature>
<feature type="transmembrane region" description="Helical" evidence="8">
    <location>
        <begin position="211"/>
        <end position="230"/>
    </location>
</feature>
<feature type="transmembrane region" description="Helical" evidence="8">
    <location>
        <begin position="294"/>
        <end position="310"/>
    </location>
</feature>
<evidence type="ECO:0000259" key="9">
    <source>
        <dbReference type="Pfam" id="PF00909"/>
    </source>
</evidence>
<dbReference type="PROSITE" id="PS01219">
    <property type="entry name" value="AMMONIUM_TRANSP"/>
    <property type="match status" value="1"/>
</dbReference>
<dbReference type="EMBL" id="CAJOBA010042172">
    <property type="protein sequence ID" value="CAF4128150.1"/>
    <property type="molecule type" value="Genomic_DNA"/>
</dbReference>
<dbReference type="AlphaFoldDB" id="A0A8S2F1Z1"/>
<keyword evidence="5 8" id="KW-1133">Transmembrane helix</keyword>
<evidence type="ECO:0000313" key="12">
    <source>
        <dbReference type="Proteomes" id="UP000677228"/>
    </source>
</evidence>
<dbReference type="InterPro" id="IPR029020">
    <property type="entry name" value="Ammonium/urea_transptr"/>
</dbReference>
<comment type="caution">
    <text evidence="10">The sequence shown here is derived from an EMBL/GenBank/DDBJ whole genome shotgun (WGS) entry which is preliminary data.</text>
</comment>
<proteinExistence type="inferred from homology"/>
<evidence type="ECO:0000256" key="4">
    <source>
        <dbReference type="ARBA" id="ARBA00022692"/>
    </source>
</evidence>
<dbReference type="InterPro" id="IPR024041">
    <property type="entry name" value="NH4_transpt_AmtB-like_dom"/>
</dbReference>
<dbReference type="Proteomes" id="UP000677228">
    <property type="component" value="Unassembled WGS sequence"/>
</dbReference>
<keyword evidence="4 8" id="KW-0812">Transmembrane</keyword>
<reference evidence="10" key="1">
    <citation type="submission" date="2021-02" db="EMBL/GenBank/DDBJ databases">
        <authorList>
            <person name="Nowell W R."/>
        </authorList>
    </citation>
    <scope>NUCLEOTIDE SEQUENCE</scope>
</reference>
<keyword evidence="6 8" id="KW-0472">Membrane</keyword>
<comment type="similarity">
    <text evidence="2 8">Belongs to the ammonia transporter channel (TC 1.A.11.2) family.</text>
</comment>
<dbReference type="Gene3D" id="1.10.3430.10">
    <property type="entry name" value="Ammonium transporter AmtB like domains"/>
    <property type="match status" value="1"/>
</dbReference>
<evidence type="ECO:0000256" key="2">
    <source>
        <dbReference type="ARBA" id="ARBA00005887"/>
    </source>
</evidence>
<dbReference type="PANTHER" id="PTHR43029">
    <property type="entry name" value="AMMONIUM TRANSPORTER MEP2"/>
    <property type="match status" value="1"/>
</dbReference>
<name>A0A8S2F1Z1_9BILA</name>
<evidence type="ECO:0000256" key="6">
    <source>
        <dbReference type="ARBA" id="ARBA00023136"/>
    </source>
</evidence>
<evidence type="ECO:0000256" key="3">
    <source>
        <dbReference type="ARBA" id="ARBA00022448"/>
    </source>
</evidence>
<feature type="transmembrane region" description="Helical" evidence="8">
    <location>
        <begin position="242"/>
        <end position="264"/>
    </location>
</feature>
<evidence type="ECO:0000256" key="1">
    <source>
        <dbReference type="ARBA" id="ARBA00004141"/>
    </source>
</evidence>
<feature type="transmembrane region" description="Helical" evidence="8">
    <location>
        <begin position="25"/>
        <end position="46"/>
    </location>
</feature>
<feature type="transmembrane region" description="Helical" evidence="8">
    <location>
        <begin position="58"/>
        <end position="81"/>
    </location>
</feature>
<dbReference type="GO" id="GO:0005886">
    <property type="term" value="C:plasma membrane"/>
    <property type="evidence" value="ECO:0007669"/>
    <property type="project" value="UniProtKB-SubCell"/>
</dbReference>
<feature type="transmembrane region" description="Helical" evidence="8">
    <location>
        <begin position="176"/>
        <end position="199"/>
    </location>
</feature>
<evidence type="ECO:0000256" key="8">
    <source>
        <dbReference type="RuleBase" id="RU362002"/>
    </source>
</evidence>
<feature type="domain" description="Ammonium transporter AmtB-like" evidence="9">
    <location>
        <begin position="25"/>
        <end position="414"/>
    </location>
</feature>